<feature type="compositionally biased region" description="Low complexity" evidence="2">
    <location>
        <begin position="13"/>
        <end position="26"/>
    </location>
</feature>
<dbReference type="EMBL" id="SSXH01000397">
    <property type="protein sequence ID" value="THJ71586.1"/>
    <property type="molecule type" value="Genomic_DNA"/>
</dbReference>
<accession>A0A4S5EI29</accession>
<feature type="domain" description="Smf/DprA SLOG" evidence="3">
    <location>
        <begin position="125"/>
        <end position="348"/>
    </location>
</feature>
<dbReference type="Pfam" id="PF17782">
    <property type="entry name" value="WHD_DprA"/>
    <property type="match status" value="1"/>
</dbReference>
<dbReference type="SUPFAM" id="SSF102405">
    <property type="entry name" value="MCP/YpsA-like"/>
    <property type="match status" value="1"/>
</dbReference>
<dbReference type="Pfam" id="PF02481">
    <property type="entry name" value="DNA_processg_A"/>
    <property type="match status" value="1"/>
</dbReference>
<dbReference type="Proteomes" id="UP000305282">
    <property type="component" value="Unassembled WGS sequence"/>
</dbReference>
<organism evidence="5 6">
    <name type="scientific">Candidatus Frankia alpina</name>
    <dbReference type="NCBI Taxonomy" id="2699483"/>
    <lineage>
        <taxon>Bacteria</taxon>
        <taxon>Bacillati</taxon>
        <taxon>Actinomycetota</taxon>
        <taxon>Actinomycetes</taxon>
        <taxon>Frankiales</taxon>
        <taxon>Frankiaceae</taxon>
        <taxon>Frankia</taxon>
    </lineage>
</organism>
<dbReference type="NCBIfam" id="TIGR00732">
    <property type="entry name" value="dprA"/>
    <property type="match status" value="1"/>
</dbReference>
<dbReference type="SUPFAM" id="SSF46785">
    <property type="entry name" value="Winged helix' DNA-binding domain"/>
    <property type="match status" value="1"/>
</dbReference>
<name>A0A4S5EI29_9ACTN</name>
<comment type="caution">
    <text evidence="5">The sequence shown here is derived from an EMBL/GenBank/DDBJ whole genome shotgun (WGS) entry which is preliminary data.</text>
</comment>
<protein>
    <submittedName>
        <fullName evidence="5">DNA-protecting protein DprA</fullName>
    </submittedName>
</protein>
<evidence type="ECO:0000259" key="3">
    <source>
        <dbReference type="Pfam" id="PF02481"/>
    </source>
</evidence>
<gene>
    <name evidence="5" type="primary">dprA</name>
    <name evidence="5" type="ORF">E7Y31_15240</name>
</gene>
<dbReference type="PANTHER" id="PTHR43022">
    <property type="entry name" value="PROTEIN SMF"/>
    <property type="match status" value="1"/>
</dbReference>
<evidence type="ECO:0000313" key="6">
    <source>
        <dbReference type="Proteomes" id="UP000305282"/>
    </source>
</evidence>
<evidence type="ECO:0000259" key="4">
    <source>
        <dbReference type="Pfam" id="PF17782"/>
    </source>
</evidence>
<dbReference type="InterPro" id="IPR036390">
    <property type="entry name" value="WH_DNA-bd_sf"/>
</dbReference>
<feature type="region of interest" description="Disordered" evidence="2">
    <location>
        <begin position="1"/>
        <end position="26"/>
    </location>
</feature>
<dbReference type="Gene3D" id="1.10.10.10">
    <property type="entry name" value="Winged helix-like DNA-binding domain superfamily/Winged helix DNA-binding domain"/>
    <property type="match status" value="1"/>
</dbReference>
<dbReference type="Gene3D" id="3.40.50.450">
    <property type="match status" value="1"/>
</dbReference>
<dbReference type="InterPro" id="IPR003488">
    <property type="entry name" value="DprA"/>
</dbReference>
<evidence type="ECO:0000256" key="2">
    <source>
        <dbReference type="SAM" id="MobiDB-lite"/>
    </source>
</evidence>
<proteinExistence type="inferred from homology"/>
<reference evidence="5 6" key="1">
    <citation type="submission" date="2019-04" db="EMBL/GenBank/DDBJ databases">
        <title>Draft genome sequences for three unisolated Alnus-infective Frankia Sp+ strains, AgTrS, AiOr and AvVan, the first sequenced Frankia strains able to sporulate in-planta.</title>
        <authorList>
            <person name="Bethencourt L."/>
            <person name="Vautrin F."/>
            <person name="Taib N."/>
            <person name="Dubost A."/>
            <person name="Castro-Garcia L."/>
            <person name="Imbaud O."/>
            <person name="Abrouk D."/>
            <person name="Fournier P."/>
            <person name="Briolay J."/>
            <person name="Nguyen A."/>
            <person name="Normand P."/>
            <person name="Fernandez M.P."/>
            <person name="Brochier-Armanet C."/>
            <person name="Herrera-Belaroussi A."/>
        </authorList>
    </citation>
    <scope>NUCLEOTIDE SEQUENCE [LARGE SCALE GENOMIC DNA]</scope>
    <source>
        <strain evidence="5 6">AvVan</strain>
    </source>
</reference>
<dbReference type="PANTHER" id="PTHR43022:SF1">
    <property type="entry name" value="PROTEIN SMF"/>
    <property type="match status" value="1"/>
</dbReference>
<feature type="domain" description="DprA winged helix" evidence="4">
    <location>
        <begin position="361"/>
        <end position="420"/>
    </location>
</feature>
<sequence length="440" mass="45624">MSATIRPSELPEPGADPSAPAAVVPPRSAVSGADVVAPLAEPGDGGLADGVIPVGVMPAGVAETDPERLARIALTRVFGPEHQRVAVEVGRRGAARVWAELRAAHPGVDPLRDLDAASRVGARLLCPQDSEWPIELDALDRLRDEGDGSAVGAPLCLWVRGPGDLREIASRAVAVVGCRAATSYGLHLAGEIAFAMAEQGWAVVSGAAFGIDAAAHRGALAATGSTVAVLAGGVDVPYPAAHVELLAEIARTGAVVSEVPPGTPPFRRRFLTRNRLIAALCRGTVLVEAGLRSGALNTVAHARRLGRQVMAIPGPVTSATSVGCHRLLRDHREQTVLVTGAEDIAEEIAAMGRFAARPPTAVEPRDELSAMVRDLLDAMPSRAAVGVSVLARRTGLRPEEVLAMLGPLAVEGLVESVPDGYRLTPLGRAPSNARSRSRRG</sequence>
<evidence type="ECO:0000313" key="5">
    <source>
        <dbReference type="EMBL" id="THJ71586.1"/>
    </source>
</evidence>
<comment type="similarity">
    <text evidence="1">Belongs to the DprA/Smf family.</text>
</comment>
<dbReference type="AlphaFoldDB" id="A0A4S5EI29"/>
<dbReference type="InterPro" id="IPR041614">
    <property type="entry name" value="DprA_WH"/>
</dbReference>
<keyword evidence="6" id="KW-1185">Reference proteome</keyword>
<dbReference type="InterPro" id="IPR057666">
    <property type="entry name" value="DrpA_SLOG"/>
</dbReference>
<dbReference type="InterPro" id="IPR036388">
    <property type="entry name" value="WH-like_DNA-bd_sf"/>
</dbReference>
<dbReference type="GO" id="GO:0009294">
    <property type="term" value="P:DNA-mediated transformation"/>
    <property type="evidence" value="ECO:0007669"/>
    <property type="project" value="InterPro"/>
</dbReference>
<dbReference type="OrthoDB" id="9785707at2"/>
<evidence type="ECO:0000256" key="1">
    <source>
        <dbReference type="ARBA" id="ARBA00006525"/>
    </source>
</evidence>